<dbReference type="Proteomes" id="UP000298179">
    <property type="component" value="Unassembled WGS sequence"/>
</dbReference>
<keyword evidence="2" id="KW-0238">DNA-binding</keyword>
<name>A0A4Y8R9U3_9HYPH</name>
<dbReference type="InterPro" id="IPR036388">
    <property type="entry name" value="WH-like_DNA-bd_sf"/>
</dbReference>
<comment type="caution">
    <text evidence="5">The sequence shown here is derived from an EMBL/GenBank/DDBJ whole genome shotgun (WGS) entry which is preliminary data.</text>
</comment>
<dbReference type="PROSITE" id="PS50987">
    <property type="entry name" value="HTH_ARSR_2"/>
    <property type="match status" value="1"/>
</dbReference>
<dbReference type="NCBIfam" id="NF033788">
    <property type="entry name" value="HTH_metalloreg"/>
    <property type="match status" value="1"/>
</dbReference>
<accession>A0A4Y8R9U3</accession>
<evidence type="ECO:0000256" key="1">
    <source>
        <dbReference type="ARBA" id="ARBA00023015"/>
    </source>
</evidence>
<dbReference type="EMBL" id="SOZD01000009">
    <property type="protein sequence ID" value="TFF18377.1"/>
    <property type="molecule type" value="Genomic_DNA"/>
</dbReference>
<evidence type="ECO:0000256" key="3">
    <source>
        <dbReference type="ARBA" id="ARBA00023163"/>
    </source>
</evidence>
<evidence type="ECO:0000313" key="6">
    <source>
        <dbReference type="Proteomes" id="UP000298179"/>
    </source>
</evidence>
<dbReference type="RefSeq" id="WP_134763971.1">
    <property type="nucleotide sequence ID" value="NZ_SOZD01000009.1"/>
</dbReference>
<dbReference type="AlphaFoldDB" id="A0A4Y8R9U3"/>
<dbReference type="Gene3D" id="1.10.10.10">
    <property type="entry name" value="Winged helix-like DNA-binding domain superfamily/Winged helix DNA-binding domain"/>
    <property type="match status" value="1"/>
</dbReference>
<evidence type="ECO:0000313" key="5">
    <source>
        <dbReference type="EMBL" id="TFF18377.1"/>
    </source>
</evidence>
<gene>
    <name evidence="5" type="ORF">E3C22_21645</name>
</gene>
<reference evidence="5 6" key="1">
    <citation type="submission" date="2019-03" db="EMBL/GenBank/DDBJ databases">
        <title>Jiella endophytica sp. nov., a novel endophytic bacterium isolated from root of Ficus microcarpa Linn. f.</title>
        <authorList>
            <person name="Tuo L."/>
        </authorList>
    </citation>
    <scope>NUCLEOTIDE SEQUENCE [LARGE SCALE GENOMIC DNA]</scope>
    <source>
        <strain evidence="5 6">CBS5Q-3</strain>
    </source>
</reference>
<sequence>MKQDHARTARALAALGHEARLEIFRLLVRAGDDGLIVGDIAAHTALPLSTLAHHLRALVAAGLVAQERRGREILNRADYGALNGALRYLTEECCKGVAVVRQDVA</sequence>
<keyword evidence="3" id="KW-0804">Transcription</keyword>
<dbReference type="CDD" id="cd00090">
    <property type="entry name" value="HTH_ARSR"/>
    <property type="match status" value="1"/>
</dbReference>
<keyword evidence="1" id="KW-0805">Transcription regulation</keyword>
<dbReference type="GO" id="GO:0003677">
    <property type="term" value="F:DNA binding"/>
    <property type="evidence" value="ECO:0007669"/>
    <property type="project" value="UniProtKB-KW"/>
</dbReference>
<dbReference type="InterPro" id="IPR001845">
    <property type="entry name" value="HTH_ArsR_DNA-bd_dom"/>
</dbReference>
<keyword evidence="6" id="KW-1185">Reference proteome</keyword>
<dbReference type="InterPro" id="IPR011991">
    <property type="entry name" value="ArsR-like_HTH"/>
</dbReference>
<dbReference type="PANTHER" id="PTHR43132:SF2">
    <property type="entry name" value="ARSENICAL RESISTANCE OPERON REPRESSOR ARSR-RELATED"/>
    <property type="match status" value="1"/>
</dbReference>
<dbReference type="SMART" id="SM00418">
    <property type="entry name" value="HTH_ARSR"/>
    <property type="match status" value="1"/>
</dbReference>
<dbReference type="PRINTS" id="PR00778">
    <property type="entry name" value="HTHARSR"/>
</dbReference>
<dbReference type="InterPro" id="IPR036390">
    <property type="entry name" value="WH_DNA-bd_sf"/>
</dbReference>
<dbReference type="OrthoDB" id="9804742at2"/>
<protein>
    <submittedName>
        <fullName evidence="5">ArsR family transcriptional regulator</fullName>
    </submittedName>
</protein>
<dbReference type="PANTHER" id="PTHR43132">
    <property type="entry name" value="ARSENICAL RESISTANCE OPERON REPRESSOR ARSR-RELATED"/>
    <property type="match status" value="1"/>
</dbReference>
<proteinExistence type="predicted"/>
<evidence type="ECO:0000259" key="4">
    <source>
        <dbReference type="PROSITE" id="PS50987"/>
    </source>
</evidence>
<evidence type="ECO:0000256" key="2">
    <source>
        <dbReference type="ARBA" id="ARBA00023125"/>
    </source>
</evidence>
<dbReference type="SUPFAM" id="SSF46785">
    <property type="entry name" value="Winged helix' DNA-binding domain"/>
    <property type="match status" value="1"/>
</dbReference>
<dbReference type="Pfam" id="PF12840">
    <property type="entry name" value="HTH_20"/>
    <property type="match status" value="1"/>
</dbReference>
<feature type="domain" description="HTH arsR-type" evidence="4">
    <location>
        <begin position="1"/>
        <end position="97"/>
    </location>
</feature>
<dbReference type="GO" id="GO:0003700">
    <property type="term" value="F:DNA-binding transcription factor activity"/>
    <property type="evidence" value="ECO:0007669"/>
    <property type="project" value="InterPro"/>
</dbReference>
<dbReference type="InterPro" id="IPR051011">
    <property type="entry name" value="Metal_resp_trans_reg"/>
</dbReference>
<organism evidence="5 6">
    <name type="scientific">Jiella endophytica</name>
    <dbReference type="NCBI Taxonomy" id="2558362"/>
    <lineage>
        <taxon>Bacteria</taxon>
        <taxon>Pseudomonadati</taxon>
        <taxon>Pseudomonadota</taxon>
        <taxon>Alphaproteobacteria</taxon>
        <taxon>Hyphomicrobiales</taxon>
        <taxon>Aurantimonadaceae</taxon>
        <taxon>Jiella</taxon>
    </lineage>
</organism>